<feature type="transmembrane region" description="Helical" evidence="8">
    <location>
        <begin position="118"/>
        <end position="141"/>
    </location>
</feature>
<proteinExistence type="inferred from homology"/>
<dbReference type="InterPro" id="IPR000522">
    <property type="entry name" value="ABC_transptr_permease_BtuC"/>
</dbReference>
<dbReference type="Pfam" id="PF01032">
    <property type="entry name" value="FecCD"/>
    <property type="match status" value="1"/>
</dbReference>
<sequence>MSQTSTHFKRIFILLILVTLFFALLSLSLGSSHLSLVTVIKTLLGQTDAKTRLIILNIRLPRILAALIAGASLAISGLLLQTLTRNPLADSGILGINAGAGLIIALAISIFKTIAPQFIALLPLMAMLGALATVMIVYFISRKPNHDIDPIRLIITGVGLSIMLSGLMVSIIGNIDRFKVDYIINWLSGQISGDNWKTLALLSPFLILLLGLSYSRSRSLNIMTLNEQTATTLGLNLQKERLITLLLSTALASLSVIIVGNITFIGLISGHISRRFVGGNHLILFPITFLMGMIILLIADTIGRVFLVGTGIPTGLVVSLIGAPYFLYLMKTSKE</sequence>
<comment type="caution">
    <text evidence="9">The sequence shown here is derived from an EMBL/GenBank/DDBJ whole genome shotgun (WGS) entry which is preliminary data.</text>
</comment>
<feature type="transmembrane region" description="Helical" evidence="8">
    <location>
        <begin position="92"/>
        <end position="111"/>
    </location>
</feature>
<evidence type="ECO:0000313" key="9">
    <source>
        <dbReference type="EMBL" id="MFC5630700.1"/>
    </source>
</evidence>
<dbReference type="PANTHER" id="PTHR30472:SF69">
    <property type="entry name" value="HEME-IRON TRANSPORT SYSTEM PERMEASE PROTEIN ISDF-RELATED"/>
    <property type="match status" value="1"/>
</dbReference>
<organism evidence="9 10">
    <name type="scientific">Streptococcus caledonicus</name>
    <dbReference type="NCBI Taxonomy" id="2614158"/>
    <lineage>
        <taxon>Bacteria</taxon>
        <taxon>Bacillati</taxon>
        <taxon>Bacillota</taxon>
        <taxon>Bacilli</taxon>
        <taxon>Lactobacillales</taxon>
        <taxon>Streptococcaceae</taxon>
        <taxon>Streptococcus</taxon>
    </lineage>
</organism>
<comment type="subcellular location">
    <subcellularLocation>
        <location evidence="1">Cell membrane</location>
        <topology evidence="1">Multi-pass membrane protein</topology>
    </subcellularLocation>
</comment>
<evidence type="ECO:0000256" key="4">
    <source>
        <dbReference type="ARBA" id="ARBA00022475"/>
    </source>
</evidence>
<evidence type="ECO:0000256" key="1">
    <source>
        <dbReference type="ARBA" id="ARBA00004651"/>
    </source>
</evidence>
<feature type="transmembrane region" description="Helical" evidence="8">
    <location>
        <begin position="242"/>
        <end position="268"/>
    </location>
</feature>
<keyword evidence="10" id="KW-1185">Reference proteome</keyword>
<evidence type="ECO:0000256" key="6">
    <source>
        <dbReference type="ARBA" id="ARBA00022989"/>
    </source>
</evidence>
<reference evidence="10" key="1">
    <citation type="journal article" date="2019" name="Int. J. Syst. Evol. Microbiol.">
        <title>The Global Catalogue of Microorganisms (GCM) 10K type strain sequencing project: providing services to taxonomists for standard genome sequencing and annotation.</title>
        <authorList>
            <consortium name="The Broad Institute Genomics Platform"/>
            <consortium name="The Broad Institute Genome Sequencing Center for Infectious Disease"/>
            <person name="Wu L."/>
            <person name="Ma J."/>
        </authorList>
    </citation>
    <scope>NUCLEOTIDE SEQUENCE [LARGE SCALE GENOMIC DNA]</scope>
    <source>
        <strain evidence="10">DT43</strain>
    </source>
</reference>
<dbReference type="Gene3D" id="1.10.3470.10">
    <property type="entry name" value="ABC transporter involved in vitamin B12 uptake, BtuC"/>
    <property type="match status" value="1"/>
</dbReference>
<feature type="transmembrane region" description="Helical" evidence="8">
    <location>
        <begin position="60"/>
        <end position="80"/>
    </location>
</feature>
<evidence type="ECO:0000256" key="2">
    <source>
        <dbReference type="ARBA" id="ARBA00007935"/>
    </source>
</evidence>
<comment type="similarity">
    <text evidence="2">Belongs to the binding-protein-dependent transport system permease family. FecCD subfamily.</text>
</comment>
<dbReference type="SUPFAM" id="SSF81345">
    <property type="entry name" value="ABC transporter involved in vitamin B12 uptake, BtuC"/>
    <property type="match status" value="1"/>
</dbReference>
<dbReference type="PANTHER" id="PTHR30472">
    <property type="entry name" value="FERRIC ENTEROBACTIN TRANSPORT SYSTEM PERMEASE PROTEIN"/>
    <property type="match status" value="1"/>
</dbReference>
<evidence type="ECO:0000313" key="10">
    <source>
        <dbReference type="Proteomes" id="UP001596110"/>
    </source>
</evidence>
<name>A0ABW0UEK8_9STRE</name>
<protein>
    <submittedName>
        <fullName evidence="9">FecCD family ABC transporter permease</fullName>
    </submittedName>
</protein>
<keyword evidence="7 8" id="KW-0472">Membrane</keyword>
<feature type="transmembrane region" description="Helical" evidence="8">
    <location>
        <begin position="196"/>
        <end position="215"/>
    </location>
</feature>
<feature type="transmembrane region" description="Helical" evidence="8">
    <location>
        <begin position="280"/>
        <end position="299"/>
    </location>
</feature>
<feature type="transmembrane region" description="Helical" evidence="8">
    <location>
        <begin position="12"/>
        <end position="39"/>
    </location>
</feature>
<keyword evidence="5 8" id="KW-0812">Transmembrane</keyword>
<evidence type="ECO:0000256" key="7">
    <source>
        <dbReference type="ARBA" id="ARBA00023136"/>
    </source>
</evidence>
<feature type="transmembrane region" description="Helical" evidence="8">
    <location>
        <begin position="153"/>
        <end position="175"/>
    </location>
</feature>
<gene>
    <name evidence="9" type="ORF">ACFPQ3_03665</name>
</gene>
<dbReference type="InterPro" id="IPR037294">
    <property type="entry name" value="ABC_BtuC-like"/>
</dbReference>
<keyword evidence="3" id="KW-0813">Transport</keyword>
<feature type="transmembrane region" description="Helical" evidence="8">
    <location>
        <begin position="305"/>
        <end position="329"/>
    </location>
</feature>
<accession>A0ABW0UEK8</accession>
<evidence type="ECO:0000256" key="8">
    <source>
        <dbReference type="SAM" id="Phobius"/>
    </source>
</evidence>
<keyword evidence="4" id="KW-1003">Cell membrane</keyword>
<dbReference type="CDD" id="cd06550">
    <property type="entry name" value="TM_ABC_iron-siderophores_like"/>
    <property type="match status" value="1"/>
</dbReference>
<dbReference type="RefSeq" id="WP_156806077.1">
    <property type="nucleotide sequence ID" value="NZ_JBHSOJ010000015.1"/>
</dbReference>
<dbReference type="Proteomes" id="UP001596110">
    <property type="component" value="Unassembled WGS sequence"/>
</dbReference>
<evidence type="ECO:0000256" key="5">
    <source>
        <dbReference type="ARBA" id="ARBA00022692"/>
    </source>
</evidence>
<evidence type="ECO:0000256" key="3">
    <source>
        <dbReference type="ARBA" id="ARBA00022448"/>
    </source>
</evidence>
<dbReference type="EMBL" id="JBHSOJ010000015">
    <property type="protein sequence ID" value="MFC5630700.1"/>
    <property type="molecule type" value="Genomic_DNA"/>
</dbReference>
<keyword evidence="6 8" id="KW-1133">Transmembrane helix</keyword>